<name>A0ABY9WSN3_9BACT</name>
<dbReference type="RefSeq" id="WP_395820339.1">
    <property type="nucleotide sequence ID" value="NZ_CP043494.1"/>
</dbReference>
<dbReference type="Proteomes" id="UP001611383">
    <property type="component" value="Chromosome"/>
</dbReference>
<accession>A0ABY9WSN3</accession>
<reference evidence="1 2" key="1">
    <citation type="submission" date="2019-08" db="EMBL/GenBank/DDBJ databases">
        <title>Archangium and Cystobacter genomes.</title>
        <authorList>
            <person name="Chen I.-C.K."/>
            <person name="Wielgoss S."/>
        </authorList>
    </citation>
    <scope>NUCLEOTIDE SEQUENCE [LARGE SCALE GENOMIC DNA]</scope>
    <source>
        <strain evidence="1 2">Cbm 6</strain>
    </source>
</reference>
<gene>
    <name evidence="1" type="ORF">F0U60_16175</name>
</gene>
<evidence type="ECO:0008006" key="3">
    <source>
        <dbReference type="Google" id="ProtNLM"/>
    </source>
</evidence>
<protein>
    <recommendedName>
        <fullName evidence="3">Lipoprotein</fullName>
    </recommendedName>
</protein>
<sequence>MEQAQPTQQGAILSPNHFELKGKDIHVNFSETSFTGEPRMQYRDRQRQVNASGDEIRQVDVGIGKLVTIVLQSNAADAELIEFSVLIPHAILTGSDRSVRINTLGITTRSPGFIAPTTRQLTTYAEVRLTGEGMSLDF</sequence>
<dbReference type="EMBL" id="CP043494">
    <property type="protein sequence ID" value="WNG45465.1"/>
    <property type="molecule type" value="Genomic_DNA"/>
</dbReference>
<evidence type="ECO:0000313" key="2">
    <source>
        <dbReference type="Proteomes" id="UP001611383"/>
    </source>
</evidence>
<organism evidence="1 2">
    <name type="scientific">Archangium minus</name>
    <dbReference type="NCBI Taxonomy" id="83450"/>
    <lineage>
        <taxon>Bacteria</taxon>
        <taxon>Pseudomonadati</taxon>
        <taxon>Myxococcota</taxon>
        <taxon>Myxococcia</taxon>
        <taxon>Myxococcales</taxon>
        <taxon>Cystobacterineae</taxon>
        <taxon>Archangiaceae</taxon>
        <taxon>Archangium</taxon>
    </lineage>
</organism>
<proteinExistence type="predicted"/>
<evidence type="ECO:0000313" key="1">
    <source>
        <dbReference type="EMBL" id="WNG45465.1"/>
    </source>
</evidence>
<keyword evidence="2" id="KW-1185">Reference proteome</keyword>